<evidence type="ECO:0000313" key="2">
    <source>
        <dbReference type="Proteomes" id="UP001056424"/>
    </source>
</evidence>
<reference evidence="1" key="1">
    <citation type="journal article" date="2022" name="Viruses">
        <title>Isolation of novel Xanthomonas phages for the plant pathogens X. translucens and X. campestris.</title>
        <authorList>
            <person name="Erdrich S.H."/>
            <person name="Sharma V."/>
            <person name="Schurr U."/>
            <person name="Arsova B."/>
            <person name="Frunzke J."/>
        </authorList>
    </citation>
    <scope>NUCLEOTIDE SEQUENCE</scope>
</reference>
<proteinExistence type="predicted"/>
<organism evidence="1 2">
    <name type="scientific">Xanthomonas phage Langgrundblatt2</name>
    <dbReference type="NCBI Taxonomy" id="2939129"/>
    <lineage>
        <taxon>Viruses</taxon>
        <taxon>Duplodnaviria</taxon>
        <taxon>Heunggongvirae</taxon>
        <taxon>Uroviricota</taxon>
        <taxon>Caudoviricetes</taxon>
        <taxon>Stanbaylleyvirinae</taxon>
        <taxon>Shirevirus</taxon>
        <taxon>Shirevirus langgrundblatt2</taxon>
    </lineage>
</organism>
<dbReference type="Proteomes" id="UP001056424">
    <property type="component" value="Segment"/>
</dbReference>
<protein>
    <submittedName>
        <fullName evidence="1">Uncharacterized protein</fullName>
    </submittedName>
</protein>
<name>A0A9E7E1I2_9CAUD</name>
<sequence length="70" mass="8083">MHNVFTRSERTERKYTIGQAVASAERRLNKARIKGVCMNAVSRRSLSEKITLEELNRISDAIYDDSVYYA</sequence>
<evidence type="ECO:0000313" key="1">
    <source>
        <dbReference type="EMBL" id="URA06841.1"/>
    </source>
</evidence>
<keyword evidence="2" id="KW-1185">Reference proteome</keyword>
<dbReference type="EMBL" id="ON189043">
    <property type="protein sequence ID" value="URA06841.1"/>
    <property type="molecule type" value="Genomic_DNA"/>
</dbReference>
<accession>A0A9E7E1I2</accession>
<gene>
    <name evidence="1" type="ORF">Langgrundblatt2_BL20010</name>
</gene>